<feature type="transmembrane region" description="Helical" evidence="1">
    <location>
        <begin position="41"/>
        <end position="61"/>
    </location>
</feature>
<reference evidence="2 3" key="1">
    <citation type="submission" date="2019-05" db="EMBL/GenBank/DDBJ databases">
        <title>Complete genome sequence of Izhakiella calystegiae KSNA2, an endophyte isolated from beach morning glory (Calystegia soldanella).</title>
        <authorList>
            <person name="Jiang L."/>
            <person name="Jeong J.C."/>
            <person name="Kim C.Y."/>
            <person name="Kim D.H."/>
            <person name="Kim S.W."/>
            <person name="Lee j."/>
        </authorList>
    </citation>
    <scope>NUCLEOTIDE SEQUENCE [LARGE SCALE GENOMIC DNA]</scope>
    <source>
        <strain evidence="2 3">KSNA2</strain>
    </source>
</reference>
<dbReference type="OrthoDB" id="4727912at2"/>
<evidence type="ECO:0000313" key="2">
    <source>
        <dbReference type="EMBL" id="QCT22344.1"/>
    </source>
</evidence>
<dbReference type="Pfam" id="PF10947">
    <property type="entry name" value="DUF2628"/>
    <property type="match status" value="1"/>
</dbReference>
<accession>A0A4P8YR47</accession>
<dbReference type="InterPro" id="IPR024399">
    <property type="entry name" value="DUF2628"/>
</dbReference>
<organism evidence="2 3">
    <name type="scientific">Jejubacter calystegiae</name>
    <dbReference type="NCBI Taxonomy" id="2579935"/>
    <lineage>
        <taxon>Bacteria</taxon>
        <taxon>Pseudomonadati</taxon>
        <taxon>Pseudomonadota</taxon>
        <taxon>Gammaproteobacteria</taxon>
        <taxon>Enterobacterales</taxon>
        <taxon>Enterobacteriaceae</taxon>
        <taxon>Jejubacter</taxon>
    </lineage>
</organism>
<dbReference type="KEGG" id="izh:FEM41_23210"/>
<gene>
    <name evidence="2" type="ORF">FEM41_23210</name>
</gene>
<dbReference type="Proteomes" id="UP000302163">
    <property type="component" value="Chromosome"/>
</dbReference>
<dbReference type="AlphaFoldDB" id="A0A4P8YR47"/>
<keyword evidence="1" id="KW-1133">Transmembrane helix</keyword>
<keyword evidence="1" id="KW-0472">Membrane</keyword>
<keyword evidence="1" id="KW-0812">Transmembrane</keyword>
<name>A0A4P8YR47_9ENTR</name>
<feature type="transmembrane region" description="Helical" evidence="1">
    <location>
        <begin position="94"/>
        <end position="112"/>
    </location>
</feature>
<dbReference type="EMBL" id="CP040428">
    <property type="protein sequence ID" value="QCT22344.1"/>
    <property type="molecule type" value="Genomic_DNA"/>
</dbReference>
<sequence length="129" mass="15096">MTTQQHSEKWQKRFDFFEKNGAPKTPEFKAALRRLPWYKRFLYNMNVISFFFGPIYFLILGMWKRCLTLIVCSVAIGFILGIVELITGLNLDSLCGLIVSVMWGITTNYAYYLHKVKGYNSWNPFTGIF</sequence>
<protein>
    <submittedName>
        <fullName evidence="2">DUF2628 domain-containing protein</fullName>
    </submittedName>
</protein>
<keyword evidence="3" id="KW-1185">Reference proteome</keyword>
<dbReference type="RefSeq" id="WP_138098854.1">
    <property type="nucleotide sequence ID" value="NZ_CP040428.1"/>
</dbReference>
<evidence type="ECO:0000313" key="3">
    <source>
        <dbReference type="Proteomes" id="UP000302163"/>
    </source>
</evidence>
<evidence type="ECO:0000256" key="1">
    <source>
        <dbReference type="SAM" id="Phobius"/>
    </source>
</evidence>
<feature type="transmembrane region" description="Helical" evidence="1">
    <location>
        <begin position="67"/>
        <end position="87"/>
    </location>
</feature>
<proteinExistence type="predicted"/>